<organism evidence="2 3">
    <name type="scientific">Sinorhizobium kostiense</name>
    <dbReference type="NCBI Taxonomy" id="76747"/>
    <lineage>
        <taxon>Bacteria</taxon>
        <taxon>Pseudomonadati</taxon>
        <taxon>Pseudomonadota</taxon>
        <taxon>Alphaproteobacteria</taxon>
        <taxon>Hyphomicrobiales</taxon>
        <taxon>Rhizobiaceae</taxon>
        <taxon>Sinorhizobium/Ensifer group</taxon>
        <taxon>Sinorhizobium</taxon>
    </lineage>
</organism>
<evidence type="ECO:0000259" key="1">
    <source>
        <dbReference type="Pfam" id="PF05048"/>
    </source>
</evidence>
<dbReference type="EC" id="4.2.2.17" evidence="2"/>
<accession>A0ABS4R3J6</accession>
<dbReference type="InterPro" id="IPR011050">
    <property type="entry name" value="Pectin_lyase_fold/virulence"/>
</dbReference>
<dbReference type="Gene3D" id="2.160.20.10">
    <property type="entry name" value="Single-stranded right-handed beta-helix, Pectin lyase-like"/>
    <property type="match status" value="1"/>
</dbReference>
<proteinExistence type="predicted"/>
<keyword evidence="3" id="KW-1185">Reference proteome</keyword>
<comment type="caution">
    <text evidence="2">The sequence shown here is derived from an EMBL/GenBank/DDBJ whole genome shotgun (WGS) entry which is preliminary data.</text>
</comment>
<protein>
    <submittedName>
        <fullName evidence="2">Inulin fructotransferase (DFA-I-forming)</fullName>
        <ecNumber evidence="2">4.2.2.17</ecNumber>
    </submittedName>
</protein>
<sequence length="464" mass="49741">MSEKTLTMLSENCYDVTKYPVGNPYEDIGAVINSIIADIKGRQTVSDLSDSGKPGAVIYVPPGDYRLATQVVIDVSYLKIVGSGHGFTSSSIRFNTPANELARWHEVWPGGSRMLVDLSPEAADGEAAGAAFYVKRTGNPRISSVEFADFCIDGLHFTGDGSGQNDAENTYKNGKTGIYVGSANDSFRITGMGLIYLEHGVIVHDADALAIDNNFIAECGNCIELKGMGQASRIANNFVGAGYRGHSIYAEYYGGILVSSNNVFPRGASSVYFSGVVRSSVTGNRFHSFYPGMLVFAANCCENLVSSNHFLRDREPWAPMQKYDNGLDDLFGLLQIDGSNNSIIANHISETIDTQYIKPLAVKPVIINVVSGSGNYIANNHVVATTEISQINHAPNSACFSTQVGALLSTNNLNALEVTTVLVQRGSARNIVLDSGNDEQVVMDKTLNAFRGTPVPGKSGEVSI</sequence>
<dbReference type="GO" id="GO:0033997">
    <property type="term" value="F:inulin fructotransferase (DFA-I-forming) activity"/>
    <property type="evidence" value="ECO:0007669"/>
    <property type="project" value="UniProtKB-EC"/>
</dbReference>
<name>A0ABS4R3J6_9HYPH</name>
<dbReference type="CDD" id="cd21111">
    <property type="entry name" value="IFTase"/>
    <property type="match status" value="1"/>
</dbReference>
<gene>
    <name evidence="2" type="ORF">J2Z31_003777</name>
</gene>
<feature type="domain" description="Periplasmic copper-binding protein NosD beta helix" evidence="1">
    <location>
        <begin position="168"/>
        <end position="315"/>
    </location>
</feature>
<dbReference type="EMBL" id="JAGILA010000005">
    <property type="protein sequence ID" value="MBP2237259.1"/>
    <property type="molecule type" value="Genomic_DNA"/>
</dbReference>
<dbReference type="SUPFAM" id="SSF51126">
    <property type="entry name" value="Pectin lyase-like"/>
    <property type="match status" value="1"/>
</dbReference>
<evidence type="ECO:0000313" key="2">
    <source>
        <dbReference type="EMBL" id="MBP2237259.1"/>
    </source>
</evidence>
<dbReference type="InterPro" id="IPR007742">
    <property type="entry name" value="NosD_dom"/>
</dbReference>
<keyword evidence="2" id="KW-0456">Lyase</keyword>
<dbReference type="Pfam" id="PF05048">
    <property type="entry name" value="NosD"/>
    <property type="match status" value="1"/>
</dbReference>
<evidence type="ECO:0000313" key="3">
    <source>
        <dbReference type="Proteomes" id="UP000730739"/>
    </source>
</evidence>
<dbReference type="Proteomes" id="UP000730739">
    <property type="component" value="Unassembled WGS sequence"/>
</dbReference>
<reference evidence="2 3" key="1">
    <citation type="submission" date="2021-03" db="EMBL/GenBank/DDBJ databases">
        <title>Genomic Encyclopedia of Type Strains, Phase IV (KMG-IV): sequencing the most valuable type-strain genomes for metagenomic binning, comparative biology and taxonomic classification.</title>
        <authorList>
            <person name="Goeker M."/>
        </authorList>
    </citation>
    <scope>NUCLEOTIDE SEQUENCE [LARGE SCALE GENOMIC DNA]</scope>
    <source>
        <strain evidence="2 3">DSM 13372</strain>
    </source>
</reference>
<dbReference type="InterPro" id="IPR012334">
    <property type="entry name" value="Pectin_lyas_fold"/>
</dbReference>